<comment type="caution">
    <text evidence="1">The sequence shown here is derived from an EMBL/GenBank/DDBJ whole genome shotgun (WGS) entry which is preliminary data.</text>
</comment>
<evidence type="ECO:0000313" key="1">
    <source>
        <dbReference type="EMBL" id="KEQ51664.1"/>
    </source>
</evidence>
<dbReference type="Proteomes" id="UP000028411">
    <property type="component" value="Unassembled WGS sequence"/>
</dbReference>
<evidence type="ECO:0008006" key="3">
    <source>
        <dbReference type="Google" id="ProtNLM"/>
    </source>
</evidence>
<name>A0A081R8Z1_SPHCR</name>
<evidence type="ECO:0000313" key="2">
    <source>
        <dbReference type="Proteomes" id="UP000028411"/>
    </source>
</evidence>
<gene>
    <name evidence="1" type="ORF">BV95_04092</name>
</gene>
<protein>
    <recommendedName>
        <fullName evidence="3">DUF2141 domain-containing protein</fullName>
    </recommendedName>
</protein>
<sequence>MKIRTGLLIATTMMTAGAGQSDLAQPLSMDVQGLRSAKGNFLICVTRQAAHFPDCSKDPEARHFTLPVTSGAVALGRMEPGTYAIAIIHDENGNGKLDTFAGIPREGVGFSRNPEIRFGAPSFRSAQFAVTGAAVRQDIKVKYFL</sequence>
<proteinExistence type="predicted"/>
<reference evidence="1 2" key="1">
    <citation type="submission" date="2014-02" db="EMBL/GenBank/DDBJ databases">
        <title>Whole genome sequence of Sphingobium chlorophenolicum NBRC 16172.</title>
        <authorList>
            <person name="Gan H.M."/>
            <person name="Gan H.Y."/>
            <person name="Chew T.H."/>
            <person name="Savka M.A."/>
        </authorList>
    </citation>
    <scope>NUCLEOTIDE SEQUENCE [LARGE SCALE GENOMIC DNA]</scope>
    <source>
        <strain evidence="1 2">NBRC 16172</strain>
    </source>
</reference>
<accession>A0A081R8Z1</accession>
<dbReference type="eggNOG" id="COG4704">
    <property type="taxonomic scope" value="Bacteria"/>
</dbReference>
<dbReference type="Pfam" id="PF09912">
    <property type="entry name" value="DUF2141"/>
    <property type="match status" value="1"/>
</dbReference>
<dbReference type="InterPro" id="IPR018673">
    <property type="entry name" value="DUF2141"/>
</dbReference>
<dbReference type="PATRIC" id="fig|46429.4.peg.4079"/>
<dbReference type="EMBL" id="JFHR01000072">
    <property type="protein sequence ID" value="KEQ51664.1"/>
    <property type="molecule type" value="Genomic_DNA"/>
</dbReference>
<organism evidence="1 2">
    <name type="scientific">Sphingobium chlorophenolicum</name>
    <dbReference type="NCBI Taxonomy" id="46429"/>
    <lineage>
        <taxon>Bacteria</taxon>
        <taxon>Pseudomonadati</taxon>
        <taxon>Pseudomonadota</taxon>
        <taxon>Alphaproteobacteria</taxon>
        <taxon>Sphingomonadales</taxon>
        <taxon>Sphingomonadaceae</taxon>
        <taxon>Sphingobium</taxon>
    </lineage>
</organism>
<dbReference type="AlphaFoldDB" id="A0A081R8Z1"/>